<evidence type="ECO:0000313" key="2">
    <source>
        <dbReference type="EMBL" id="QJA83038.1"/>
    </source>
</evidence>
<evidence type="ECO:0000313" key="1">
    <source>
        <dbReference type="EMBL" id="QJA66804.1"/>
    </source>
</evidence>
<proteinExistence type="predicted"/>
<name>A0A6M3JAE2_9ZZZZ</name>
<dbReference type="EMBL" id="MT142502">
    <property type="protein sequence ID" value="QJA83038.1"/>
    <property type="molecule type" value="Genomic_DNA"/>
</dbReference>
<organism evidence="1">
    <name type="scientific">viral metagenome</name>
    <dbReference type="NCBI Taxonomy" id="1070528"/>
    <lineage>
        <taxon>unclassified sequences</taxon>
        <taxon>metagenomes</taxon>
        <taxon>organismal metagenomes</taxon>
    </lineage>
</organism>
<dbReference type="AlphaFoldDB" id="A0A6M3JAE2"/>
<gene>
    <name evidence="2" type="ORF">MM415A00321_0018</name>
    <name evidence="1" type="ORF">MM415B00326_0004</name>
</gene>
<dbReference type="EMBL" id="MT141561">
    <property type="protein sequence ID" value="QJA66804.1"/>
    <property type="molecule type" value="Genomic_DNA"/>
</dbReference>
<sequence length="184" mass="21316">MLAFEETGKYISERHAEAGAAGKLTAGNVAAILNRKFKPTPKIKAKELKDFADEWHHSGFYKGTRGNTMGRTYFFSPSVDFELLYKKVCESRSYTTDVAAEPDVERYFFSAGFEKLSRRSKWEKKWRVYAKFEAIVCKSSIQFSKKTEISKEDYELLKGFENYDLKAYETVGEFKNRMLKKEVA</sequence>
<protein>
    <submittedName>
        <fullName evidence="1">Uncharacterized protein</fullName>
    </submittedName>
</protein>
<reference evidence="1" key="1">
    <citation type="submission" date="2020-03" db="EMBL/GenBank/DDBJ databases">
        <title>The deep terrestrial virosphere.</title>
        <authorList>
            <person name="Holmfeldt K."/>
            <person name="Nilsson E."/>
            <person name="Simone D."/>
            <person name="Lopez-Fernandez M."/>
            <person name="Wu X."/>
            <person name="de Brujin I."/>
            <person name="Lundin D."/>
            <person name="Andersson A."/>
            <person name="Bertilsson S."/>
            <person name="Dopson M."/>
        </authorList>
    </citation>
    <scope>NUCLEOTIDE SEQUENCE</scope>
    <source>
        <strain evidence="2">MM415A00321</strain>
        <strain evidence="1">MM415B00326</strain>
    </source>
</reference>
<accession>A0A6M3JAE2</accession>